<name>A0ACC2V458_9TREE</name>
<organism evidence="1 2">
    <name type="scientific">Naganishia cerealis</name>
    <dbReference type="NCBI Taxonomy" id="610337"/>
    <lineage>
        <taxon>Eukaryota</taxon>
        <taxon>Fungi</taxon>
        <taxon>Dikarya</taxon>
        <taxon>Basidiomycota</taxon>
        <taxon>Agaricomycotina</taxon>
        <taxon>Tremellomycetes</taxon>
        <taxon>Filobasidiales</taxon>
        <taxon>Filobasidiaceae</taxon>
        <taxon>Naganishia</taxon>
    </lineage>
</organism>
<evidence type="ECO:0000313" key="2">
    <source>
        <dbReference type="Proteomes" id="UP001241377"/>
    </source>
</evidence>
<reference evidence="1" key="1">
    <citation type="submission" date="2023-04" db="EMBL/GenBank/DDBJ databases">
        <title>Draft Genome sequencing of Naganishia species isolated from polar environments using Oxford Nanopore Technology.</title>
        <authorList>
            <person name="Leo P."/>
            <person name="Venkateswaran K."/>
        </authorList>
    </citation>
    <scope>NUCLEOTIDE SEQUENCE</scope>
    <source>
        <strain evidence="1">MNA-CCFEE 5261</strain>
    </source>
</reference>
<evidence type="ECO:0000313" key="1">
    <source>
        <dbReference type="EMBL" id="KAJ9094133.1"/>
    </source>
</evidence>
<keyword evidence="2" id="KW-1185">Reference proteome</keyword>
<comment type="caution">
    <text evidence="1">The sequence shown here is derived from an EMBL/GenBank/DDBJ whole genome shotgun (WGS) entry which is preliminary data.</text>
</comment>
<dbReference type="EMBL" id="JASBWR010000115">
    <property type="protein sequence ID" value="KAJ9094133.1"/>
    <property type="molecule type" value="Genomic_DNA"/>
</dbReference>
<proteinExistence type="predicted"/>
<protein>
    <submittedName>
        <fullName evidence="1">Uncharacterized protein</fullName>
    </submittedName>
</protein>
<dbReference type="Proteomes" id="UP001241377">
    <property type="component" value="Unassembled WGS sequence"/>
</dbReference>
<gene>
    <name evidence="1" type="ORF">QFC19_008085</name>
</gene>
<accession>A0ACC2V458</accession>
<sequence length="220" mass="22872">MKGEQIVVTENKTAQPSPRRTSSQEQRDIPAEDNQGGSDTVPPPLFETAPTPRSTISTATHTPTPAPSVPRTIIPSPITYNYPGTGPASAASTTSVSALPNHSANLAVPFSAKGGFIGSSPLAEKNHGGLSNGLASKENSGHSGDVAAQPLGDQNDLTPLSDSGKPDYVDLNDGMGSVLIHRVVPDDNSCLFSAIGLVFKGHYDSTITRELRKGRSDSSD</sequence>